<evidence type="ECO:0000313" key="5">
    <source>
        <dbReference type="Proteomes" id="UP001218188"/>
    </source>
</evidence>
<evidence type="ECO:0000313" key="4">
    <source>
        <dbReference type="EMBL" id="KAJ7041047.1"/>
    </source>
</evidence>
<dbReference type="AlphaFoldDB" id="A0AAD6X8Y2"/>
<dbReference type="InterPro" id="IPR056884">
    <property type="entry name" value="NPHP3-like_N"/>
</dbReference>
<gene>
    <name evidence="4" type="ORF">C8F04DRAFT_187773</name>
</gene>
<dbReference type="SUPFAM" id="SSF52540">
    <property type="entry name" value="P-loop containing nucleoside triphosphate hydrolases"/>
    <property type="match status" value="1"/>
</dbReference>
<feature type="region of interest" description="Disordered" evidence="2">
    <location>
        <begin position="70"/>
        <end position="94"/>
    </location>
</feature>
<dbReference type="EMBL" id="JARJCM010000019">
    <property type="protein sequence ID" value="KAJ7041047.1"/>
    <property type="molecule type" value="Genomic_DNA"/>
</dbReference>
<evidence type="ECO:0000256" key="2">
    <source>
        <dbReference type="SAM" id="MobiDB-lite"/>
    </source>
</evidence>
<sequence length="885" mass="100355">MPLFSSAHGFQINGGTFMDAARDINLVQPRGHDLEEQPVRTPMSISRQVSQMSGVRRNVGVASRMRPYDVSNRPHLLGRSRSDDSGIGSLPDPLPENVETLLSAFTPQSGSTTISGGTFIGGNVNHVRDSDTGLHILYHAAACDATHDSEDRFPPPQCHPETRTQMLEVLLNWARGPPNFQTNGAHCPTRNSAFSPLVWLHGPAGAGKSAIAQSFCRGLEAEGRLGASFFFKRGHSSRGHAKRLFTTIAYQLAVSIPDLHPLICRAASENPAIVDKSRSIQLRKLIVEPFQELSKKTALHTMVVVIDGLDECDDQNIQQEILHSSSVVEELCLPLPYFPLRFFFASRLEPHICEAFDGVLKSIHRPLNIHHSFEDVRRYLQAEFTRIHWEHHETMARVPMPWPSPTVLDYLVDKSSGYFIYASTVIQFTDDKKFRPTDRLEVLIGTRRSDSESPLSGLDQLYIQILSDSAHPQLFQILAVLGAKFRLSVLHIEQLLQLRPGDLRLLLRGLHSIVNVPERGSDNEFLPIHHASFLDFLHDQMRSGMFYVGSSERLADLARHFLQALSHNDVHGHPHTKSRHVAWQVGQTVFEYITSVEPSPDLISLLRSFNPDFLFHQAHDEHNCISRPIPEDLIQRWTDYQFMLLCGAIWSKNGTTRRRVKTSRRHTHRLREFLSQAPPALIQILFVHKIDAIVGVFRHSSHGSIFNIRRLVDLSWDDLRATLCALRETIGQDPKMLARLLDCASDPTVFQGHSESTLQKVAYSAIHHRKQLVLARSTELLLDHACPWSRFLRLCPPSSDLLQALHELESVYSDSISLGPCSILCLSDENLHNIIQWLETFPRPPLELIDRFNRHIDLGGRFERRWEEWRDGLAKYFLQTSCKHL</sequence>
<feature type="domain" description="Nephrocystin 3-like N-terminal" evidence="3">
    <location>
        <begin position="193"/>
        <end position="347"/>
    </location>
</feature>
<dbReference type="PANTHER" id="PTHR10039">
    <property type="entry name" value="AMELOGENIN"/>
    <property type="match status" value="1"/>
</dbReference>
<evidence type="ECO:0000256" key="1">
    <source>
        <dbReference type="ARBA" id="ARBA00022737"/>
    </source>
</evidence>
<comment type="caution">
    <text evidence="4">The sequence shown here is derived from an EMBL/GenBank/DDBJ whole genome shotgun (WGS) entry which is preliminary data.</text>
</comment>
<dbReference type="Proteomes" id="UP001218188">
    <property type="component" value="Unassembled WGS sequence"/>
</dbReference>
<keyword evidence="5" id="KW-1185">Reference proteome</keyword>
<accession>A0AAD6X8Y2</accession>
<dbReference type="Pfam" id="PF24883">
    <property type="entry name" value="NPHP3_N"/>
    <property type="match status" value="1"/>
</dbReference>
<name>A0AAD6X8Y2_9AGAR</name>
<dbReference type="PANTHER" id="PTHR10039:SF14">
    <property type="entry name" value="NACHT DOMAIN-CONTAINING PROTEIN"/>
    <property type="match status" value="1"/>
</dbReference>
<keyword evidence="1" id="KW-0677">Repeat</keyword>
<organism evidence="4 5">
    <name type="scientific">Mycena alexandri</name>
    <dbReference type="NCBI Taxonomy" id="1745969"/>
    <lineage>
        <taxon>Eukaryota</taxon>
        <taxon>Fungi</taxon>
        <taxon>Dikarya</taxon>
        <taxon>Basidiomycota</taxon>
        <taxon>Agaricomycotina</taxon>
        <taxon>Agaricomycetes</taxon>
        <taxon>Agaricomycetidae</taxon>
        <taxon>Agaricales</taxon>
        <taxon>Marasmiineae</taxon>
        <taxon>Mycenaceae</taxon>
        <taxon>Mycena</taxon>
    </lineage>
</organism>
<dbReference type="Gene3D" id="3.40.50.300">
    <property type="entry name" value="P-loop containing nucleotide triphosphate hydrolases"/>
    <property type="match status" value="1"/>
</dbReference>
<dbReference type="InterPro" id="IPR027417">
    <property type="entry name" value="P-loop_NTPase"/>
</dbReference>
<protein>
    <recommendedName>
        <fullName evidence="3">Nephrocystin 3-like N-terminal domain-containing protein</fullName>
    </recommendedName>
</protein>
<evidence type="ECO:0000259" key="3">
    <source>
        <dbReference type="Pfam" id="PF24883"/>
    </source>
</evidence>
<proteinExistence type="predicted"/>
<reference evidence="4" key="1">
    <citation type="submission" date="2023-03" db="EMBL/GenBank/DDBJ databases">
        <title>Massive genome expansion in bonnet fungi (Mycena s.s.) driven by repeated elements and novel gene families across ecological guilds.</title>
        <authorList>
            <consortium name="Lawrence Berkeley National Laboratory"/>
            <person name="Harder C.B."/>
            <person name="Miyauchi S."/>
            <person name="Viragh M."/>
            <person name="Kuo A."/>
            <person name="Thoen E."/>
            <person name="Andreopoulos B."/>
            <person name="Lu D."/>
            <person name="Skrede I."/>
            <person name="Drula E."/>
            <person name="Henrissat B."/>
            <person name="Morin E."/>
            <person name="Kohler A."/>
            <person name="Barry K."/>
            <person name="LaButti K."/>
            <person name="Morin E."/>
            <person name="Salamov A."/>
            <person name="Lipzen A."/>
            <person name="Mereny Z."/>
            <person name="Hegedus B."/>
            <person name="Baldrian P."/>
            <person name="Stursova M."/>
            <person name="Weitz H."/>
            <person name="Taylor A."/>
            <person name="Grigoriev I.V."/>
            <person name="Nagy L.G."/>
            <person name="Martin F."/>
            <person name="Kauserud H."/>
        </authorList>
    </citation>
    <scope>NUCLEOTIDE SEQUENCE</scope>
    <source>
        <strain evidence="4">CBHHK200</strain>
    </source>
</reference>